<dbReference type="GO" id="GO:0034765">
    <property type="term" value="P:regulation of monoatomic ion transmembrane transport"/>
    <property type="evidence" value="ECO:0007669"/>
    <property type="project" value="TreeGrafter"/>
</dbReference>
<dbReference type="PANTHER" id="PTHR11767:SF103">
    <property type="entry name" value="POTASSIUM CHANNEL INWARDLY RECTIFYING TRANSMEMBRANE DOMAIN-CONTAINING PROTEIN"/>
    <property type="match status" value="1"/>
</dbReference>
<evidence type="ECO:0000256" key="12">
    <source>
        <dbReference type="SAM" id="MobiDB-lite"/>
    </source>
</evidence>
<dbReference type="GO" id="GO:0005886">
    <property type="term" value="C:plasma membrane"/>
    <property type="evidence" value="ECO:0007669"/>
    <property type="project" value="TreeGrafter"/>
</dbReference>
<feature type="compositionally biased region" description="Basic and acidic residues" evidence="12">
    <location>
        <begin position="22"/>
        <end position="40"/>
    </location>
</feature>
<keyword evidence="8 11" id="KW-0406">Ion transport</keyword>
<dbReference type="PANTHER" id="PTHR11767">
    <property type="entry name" value="INWARD RECTIFIER POTASSIUM CHANNEL"/>
    <property type="match status" value="1"/>
</dbReference>
<feature type="transmembrane region" description="Helical" evidence="13">
    <location>
        <begin position="157"/>
        <end position="181"/>
    </location>
</feature>
<proteinExistence type="inferred from homology"/>
<gene>
    <name evidence="17" type="primary">Aste57867_1660</name>
    <name evidence="16" type="ORF">As57867_001658</name>
    <name evidence="17" type="ORF">ASTE57867_1660</name>
</gene>
<evidence type="ECO:0000256" key="2">
    <source>
        <dbReference type="ARBA" id="ARBA00022448"/>
    </source>
</evidence>
<dbReference type="Gene3D" id="1.10.287.70">
    <property type="match status" value="1"/>
</dbReference>
<evidence type="ECO:0000256" key="9">
    <source>
        <dbReference type="ARBA" id="ARBA00023136"/>
    </source>
</evidence>
<keyword evidence="9 13" id="KW-0472">Membrane</keyword>
<evidence type="ECO:0000313" key="18">
    <source>
        <dbReference type="Proteomes" id="UP000332933"/>
    </source>
</evidence>
<keyword evidence="10 11" id="KW-0407">Ion channel</keyword>
<dbReference type="EMBL" id="CAADRA010000144">
    <property type="protein sequence ID" value="VFT78872.1"/>
    <property type="molecule type" value="Genomic_DNA"/>
</dbReference>
<feature type="transmembrane region" description="Helical" evidence="13">
    <location>
        <begin position="90"/>
        <end position="114"/>
    </location>
</feature>
<evidence type="ECO:0000256" key="8">
    <source>
        <dbReference type="ARBA" id="ARBA00023065"/>
    </source>
</evidence>
<evidence type="ECO:0000256" key="10">
    <source>
        <dbReference type="ARBA" id="ARBA00023303"/>
    </source>
</evidence>
<sequence length="446" mass="49300">MGAQGEGENGERPWTGMCTPPSKRDGESVSLEFKESGSGDVRQRVPRIIDRSTTSPNHSLGAWNIRRMRSAHAWRMYLSAPFHTLVNMSLYKVLLCLTTVYLILIVVFALLYLLVDPSCKMAIETFPQSFIFSVSTLFTIGFGAGGNDIFFNSCGSAIFLITAQTIIGVFVSAVAFGIFYARFARGQSRAATVSVSAYACVQKIRGALYFSFQTCEMRKHQVAGRSAHSMLRDPSQVAPLPPPSAPHAVVPDASPAARRRPERVVDPGLADHLRPSTRCVESVDAARRGTAQCAQRRCRLHVSRHEHIALVPSSCHSPLPPIEPPQRVVDVDTGTREDRYRTQKEPLFDRTVDPATSLLTSDEMDSLLRYWDETQMEVIVLVEGIDAATSATTQVRHSYKPCDVLFNQQFVNCVFVEPETGAAIIDFNLFDATAPLDLDTVQIKDD</sequence>
<feature type="region of interest" description="Disordered" evidence="12">
    <location>
        <begin position="232"/>
        <end position="260"/>
    </location>
</feature>
<dbReference type="GO" id="GO:0034702">
    <property type="term" value="C:monoatomic ion channel complex"/>
    <property type="evidence" value="ECO:0007669"/>
    <property type="project" value="UniProtKB-KW"/>
</dbReference>
<evidence type="ECO:0000259" key="14">
    <source>
        <dbReference type="Pfam" id="PF01007"/>
    </source>
</evidence>
<dbReference type="InterPro" id="IPR040445">
    <property type="entry name" value="Kir_TM"/>
</dbReference>
<feature type="domain" description="Potassium channel inwardly rectifying transmembrane" evidence="14">
    <location>
        <begin position="61"/>
        <end position="185"/>
    </location>
</feature>
<dbReference type="InterPro" id="IPR014756">
    <property type="entry name" value="Ig_E-set"/>
</dbReference>
<dbReference type="Proteomes" id="UP000332933">
    <property type="component" value="Unassembled WGS sequence"/>
</dbReference>
<dbReference type="GO" id="GO:0005242">
    <property type="term" value="F:inward rectifier potassium channel activity"/>
    <property type="evidence" value="ECO:0007669"/>
    <property type="project" value="InterPro"/>
</dbReference>
<evidence type="ECO:0000256" key="1">
    <source>
        <dbReference type="ARBA" id="ARBA00004141"/>
    </source>
</evidence>
<dbReference type="SUPFAM" id="SSF81296">
    <property type="entry name" value="E set domains"/>
    <property type="match status" value="1"/>
</dbReference>
<evidence type="ECO:0000256" key="6">
    <source>
        <dbReference type="ARBA" id="ARBA00022958"/>
    </source>
</evidence>
<keyword evidence="4 11" id="KW-0812">Transmembrane</keyword>
<dbReference type="InterPro" id="IPR013518">
    <property type="entry name" value="K_chnl_inward-rec_Kir_cyto"/>
</dbReference>
<evidence type="ECO:0000313" key="17">
    <source>
        <dbReference type="EMBL" id="VFT78872.1"/>
    </source>
</evidence>
<evidence type="ECO:0000256" key="7">
    <source>
        <dbReference type="ARBA" id="ARBA00022989"/>
    </source>
</evidence>
<feature type="transmembrane region" description="Helical" evidence="13">
    <location>
        <begin position="126"/>
        <end position="145"/>
    </location>
</feature>
<dbReference type="Pfam" id="PF17655">
    <property type="entry name" value="IRK_C"/>
    <property type="match status" value="1"/>
</dbReference>
<dbReference type="Gene3D" id="2.60.40.1400">
    <property type="entry name" value="G protein-activated inward rectifier potassium channel 1"/>
    <property type="match status" value="2"/>
</dbReference>
<evidence type="ECO:0000256" key="3">
    <source>
        <dbReference type="ARBA" id="ARBA00022538"/>
    </source>
</evidence>
<dbReference type="InterPro" id="IPR041647">
    <property type="entry name" value="IRK_C"/>
</dbReference>
<keyword evidence="7 13" id="KW-1133">Transmembrane helix</keyword>
<dbReference type="SUPFAM" id="SSF81324">
    <property type="entry name" value="Voltage-gated potassium channels"/>
    <property type="match status" value="1"/>
</dbReference>
<keyword evidence="5 11" id="KW-0851">Voltage-gated channel</keyword>
<keyword evidence="6 11" id="KW-0630">Potassium</keyword>
<evidence type="ECO:0000256" key="13">
    <source>
        <dbReference type="SAM" id="Phobius"/>
    </source>
</evidence>
<comment type="similarity">
    <text evidence="11">Belongs to the inward rectifier-type potassium channel (TC 1.A.2.1) family.</text>
</comment>
<evidence type="ECO:0000313" key="16">
    <source>
        <dbReference type="EMBL" id="KAF0718491.1"/>
    </source>
</evidence>
<evidence type="ECO:0000259" key="15">
    <source>
        <dbReference type="Pfam" id="PF17655"/>
    </source>
</evidence>
<accession>A0A485K990</accession>
<feature type="region of interest" description="Disordered" evidence="12">
    <location>
        <begin position="1"/>
        <end position="40"/>
    </location>
</feature>
<dbReference type="AlphaFoldDB" id="A0A485K990"/>
<reference evidence="17 18" key="1">
    <citation type="submission" date="2019-03" db="EMBL/GenBank/DDBJ databases">
        <authorList>
            <person name="Gaulin E."/>
            <person name="Dumas B."/>
        </authorList>
    </citation>
    <scope>NUCLEOTIDE SEQUENCE [LARGE SCALE GENOMIC DNA]</scope>
    <source>
        <strain evidence="17">CBS 568.67</strain>
    </source>
</reference>
<name>A0A485K990_9STRA</name>
<comment type="subcellular location">
    <subcellularLocation>
        <location evidence="1 11">Membrane</location>
        <topology evidence="1 11">Multi-pass membrane protein</topology>
    </subcellularLocation>
</comment>
<dbReference type="GO" id="GO:1990573">
    <property type="term" value="P:potassium ion import across plasma membrane"/>
    <property type="evidence" value="ECO:0007669"/>
    <property type="project" value="TreeGrafter"/>
</dbReference>
<dbReference type="OrthoDB" id="273257at2759"/>
<evidence type="ECO:0000256" key="5">
    <source>
        <dbReference type="ARBA" id="ARBA00022882"/>
    </source>
</evidence>
<organism evidence="17 18">
    <name type="scientific">Aphanomyces stellatus</name>
    <dbReference type="NCBI Taxonomy" id="120398"/>
    <lineage>
        <taxon>Eukaryota</taxon>
        <taxon>Sar</taxon>
        <taxon>Stramenopiles</taxon>
        <taxon>Oomycota</taxon>
        <taxon>Saprolegniomycetes</taxon>
        <taxon>Saprolegniales</taxon>
        <taxon>Verrucalvaceae</taxon>
        <taxon>Aphanomyces</taxon>
    </lineage>
</organism>
<evidence type="ECO:0000256" key="4">
    <source>
        <dbReference type="ARBA" id="ARBA00022692"/>
    </source>
</evidence>
<feature type="domain" description="Inward rectifier potassium channel C-terminal" evidence="15">
    <location>
        <begin position="372"/>
        <end position="439"/>
    </location>
</feature>
<dbReference type="EMBL" id="VJMH01000144">
    <property type="protein sequence ID" value="KAF0718491.1"/>
    <property type="molecule type" value="Genomic_DNA"/>
</dbReference>
<keyword evidence="2 11" id="KW-0813">Transport</keyword>
<keyword evidence="18" id="KW-1185">Reference proteome</keyword>
<protein>
    <submittedName>
        <fullName evidence="17">Aste57867_1660 protein</fullName>
    </submittedName>
</protein>
<reference evidence="16" key="2">
    <citation type="submission" date="2019-06" db="EMBL/GenBank/DDBJ databases">
        <title>Genomics analysis of Aphanomyces spp. identifies a new class of oomycete effector associated with host adaptation.</title>
        <authorList>
            <person name="Gaulin E."/>
        </authorList>
    </citation>
    <scope>NUCLEOTIDE SEQUENCE</scope>
    <source>
        <strain evidence="16">CBS 578.67</strain>
    </source>
</reference>
<dbReference type="Pfam" id="PF01007">
    <property type="entry name" value="IRK"/>
    <property type="match status" value="1"/>
</dbReference>
<dbReference type="InterPro" id="IPR016449">
    <property type="entry name" value="K_chnl_inward-rec_Kir"/>
</dbReference>
<evidence type="ECO:0000256" key="11">
    <source>
        <dbReference type="RuleBase" id="RU003822"/>
    </source>
</evidence>
<keyword evidence="3 11" id="KW-0633">Potassium transport</keyword>